<sequence length="593" mass="63807">MSEPLLPPPGETLQVPTPVAYTPAPSSIGQWSDVALTTQYPSATSSSESASATIYGTTAGPWGPPPAWTTQEQMQMQPGNPFPSSPSMSSASFSPSLASTASPSMLNAQLMEHSHMQHVPKLLEAHNMIPQQFLPQGPSSAAVQGGDPTQFSLPWDMGGQLQWASTSALQAPMSDLSGIPVAPTKLNGELVHIFVKLLSRFKSSLDGNPDASNPYAKHYVPWCLSSQLLAHVALYTSACFLSETKNLDQMVATSLKGQAIGMLNEHLTGENRASDEVIAAVMQLILDEWYWGERQDLTAHLRGLRDMISLRGGIGALGLNGLLGKLVFSADRAISLSLESHPFLSASGSSLNLGDMASAPFRVPHNTPILPGQVTFAACADAVDLHVVTASILDDIRFLINTVLKLPHSPSKQEAKKLEATAKWIHNKISSLPPLSPFGGDPAAKNEDLANIPGQSQQNFLHQAIRLTSLIYTSAILQHRPLSQSCTTSQFLEIWTTAWRIPLTAWKGMLGVFLWLVFALVPTATKTEHSRFVKSMLTIACTQLGIENWAIAEPAMERMHMLQRWLSGSQHLNDTLQATSSGSAGPSGQTPPP</sequence>
<evidence type="ECO:0000256" key="2">
    <source>
        <dbReference type="SAM" id="MobiDB-lite"/>
    </source>
</evidence>
<dbReference type="Proteomes" id="UP001201980">
    <property type="component" value="Unassembled WGS sequence"/>
</dbReference>
<dbReference type="InterPro" id="IPR021858">
    <property type="entry name" value="Fun_TF"/>
</dbReference>
<evidence type="ECO:0000313" key="3">
    <source>
        <dbReference type="EMBL" id="KAJ2905529.1"/>
    </source>
</evidence>
<comment type="caution">
    <text evidence="3">The sequence shown here is derived from an EMBL/GenBank/DDBJ whole genome shotgun (WGS) entry which is preliminary data.</text>
</comment>
<feature type="compositionally biased region" description="Polar residues" evidence="2">
    <location>
        <begin position="24"/>
        <end position="41"/>
    </location>
</feature>
<name>A0AAD5S421_9PEZI</name>
<keyword evidence="1" id="KW-0539">Nucleus</keyword>
<dbReference type="PANTHER" id="PTHR37540">
    <property type="entry name" value="TRANSCRIPTION FACTOR (ACR-2), PUTATIVE-RELATED-RELATED"/>
    <property type="match status" value="1"/>
</dbReference>
<evidence type="ECO:0000256" key="1">
    <source>
        <dbReference type="ARBA" id="ARBA00023242"/>
    </source>
</evidence>
<evidence type="ECO:0000313" key="4">
    <source>
        <dbReference type="Proteomes" id="UP001201980"/>
    </source>
</evidence>
<dbReference type="EMBL" id="JAKWBI020000030">
    <property type="protein sequence ID" value="KAJ2905529.1"/>
    <property type="molecule type" value="Genomic_DNA"/>
</dbReference>
<dbReference type="Pfam" id="PF11951">
    <property type="entry name" value="Fungal_trans_2"/>
    <property type="match status" value="1"/>
</dbReference>
<keyword evidence="4" id="KW-1185">Reference proteome</keyword>
<feature type="compositionally biased region" description="Low complexity" evidence="2">
    <location>
        <begin position="42"/>
        <end position="61"/>
    </location>
</feature>
<accession>A0AAD5S421</accession>
<feature type="region of interest" description="Disordered" evidence="2">
    <location>
        <begin position="1"/>
        <end position="100"/>
    </location>
</feature>
<reference evidence="3" key="1">
    <citation type="submission" date="2022-07" db="EMBL/GenBank/DDBJ databases">
        <title>Draft genome sequence of Zalerion maritima ATCC 34329, a (micro)plastics degrading marine fungus.</title>
        <authorList>
            <person name="Paco A."/>
            <person name="Goncalves M.F.M."/>
            <person name="Rocha-Santos T.A.P."/>
            <person name="Alves A."/>
        </authorList>
    </citation>
    <scope>NUCLEOTIDE SEQUENCE</scope>
    <source>
        <strain evidence="3">ATCC 34329</strain>
    </source>
</reference>
<protein>
    <submittedName>
        <fullName evidence="3">Uncharacterized protein</fullName>
    </submittedName>
</protein>
<dbReference type="PANTHER" id="PTHR37540:SF9">
    <property type="entry name" value="ZN(2)-C6 FUNGAL-TYPE DOMAIN-CONTAINING PROTEIN"/>
    <property type="match status" value="1"/>
</dbReference>
<feature type="compositionally biased region" description="Low complexity" evidence="2">
    <location>
        <begin position="85"/>
        <end position="100"/>
    </location>
</feature>
<feature type="compositionally biased region" description="Pro residues" evidence="2">
    <location>
        <begin position="1"/>
        <end position="10"/>
    </location>
</feature>
<organism evidence="3 4">
    <name type="scientific">Zalerion maritima</name>
    <dbReference type="NCBI Taxonomy" id="339359"/>
    <lineage>
        <taxon>Eukaryota</taxon>
        <taxon>Fungi</taxon>
        <taxon>Dikarya</taxon>
        <taxon>Ascomycota</taxon>
        <taxon>Pezizomycotina</taxon>
        <taxon>Sordariomycetes</taxon>
        <taxon>Lulworthiomycetidae</taxon>
        <taxon>Lulworthiales</taxon>
        <taxon>Lulworthiaceae</taxon>
        <taxon>Zalerion</taxon>
    </lineage>
</organism>
<dbReference type="AlphaFoldDB" id="A0AAD5S421"/>
<gene>
    <name evidence="3" type="ORF">MKZ38_005173</name>
</gene>
<proteinExistence type="predicted"/>